<name>A0A1X2G9X6_9FUNG</name>
<feature type="non-terminal residue" evidence="1">
    <location>
        <position position="131"/>
    </location>
</feature>
<gene>
    <name evidence="1" type="ORF">DM01DRAFT_244885</name>
</gene>
<evidence type="ECO:0000313" key="1">
    <source>
        <dbReference type="EMBL" id="ORX48809.1"/>
    </source>
</evidence>
<reference evidence="1 2" key="1">
    <citation type="submission" date="2016-07" db="EMBL/GenBank/DDBJ databases">
        <title>Pervasive Adenine N6-methylation of Active Genes in Fungi.</title>
        <authorList>
            <consortium name="DOE Joint Genome Institute"/>
            <person name="Mondo S.J."/>
            <person name="Dannebaum R.O."/>
            <person name="Kuo R.C."/>
            <person name="Labutti K."/>
            <person name="Haridas S."/>
            <person name="Kuo A."/>
            <person name="Salamov A."/>
            <person name="Ahrendt S.R."/>
            <person name="Lipzen A."/>
            <person name="Sullivan W."/>
            <person name="Andreopoulos W.B."/>
            <person name="Clum A."/>
            <person name="Lindquist E."/>
            <person name="Daum C."/>
            <person name="Ramamoorthy G.K."/>
            <person name="Gryganskyi A."/>
            <person name="Culley D."/>
            <person name="Magnuson J.K."/>
            <person name="James T.Y."/>
            <person name="O'Malley M.A."/>
            <person name="Stajich J.E."/>
            <person name="Spatafora J.W."/>
            <person name="Visel A."/>
            <person name="Grigoriev I.V."/>
        </authorList>
    </citation>
    <scope>NUCLEOTIDE SEQUENCE [LARGE SCALE GENOMIC DNA]</scope>
    <source>
        <strain evidence="1 2">NRRL 3301</strain>
    </source>
</reference>
<evidence type="ECO:0000313" key="2">
    <source>
        <dbReference type="Proteomes" id="UP000242146"/>
    </source>
</evidence>
<dbReference type="AlphaFoldDB" id="A0A1X2G9X6"/>
<organism evidence="1 2">
    <name type="scientific">Hesseltinella vesiculosa</name>
    <dbReference type="NCBI Taxonomy" id="101127"/>
    <lineage>
        <taxon>Eukaryota</taxon>
        <taxon>Fungi</taxon>
        <taxon>Fungi incertae sedis</taxon>
        <taxon>Mucoromycota</taxon>
        <taxon>Mucoromycotina</taxon>
        <taxon>Mucoromycetes</taxon>
        <taxon>Mucorales</taxon>
        <taxon>Cunninghamellaceae</taxon>
        <taxon>Hesseltinella</taxon>
    </lineage>
</organism>
<accession>A0A1X2G9X6</accession>
<keyword evidence="2" id="KW-1185">Reference proteome</keyword>
<proteinExistence type="predicted"/>
<dbReference type="Proteomes" id="UP000242146">
    <property type="component" value="Unassembled WGS sequence"/>
</dbReference>
<sequence>SAQTLSKTGEFSISSPLYDGIYVAGQALPITYLVLDSDAKLNIYLVPSSGINASGIQVVQNADVSSTAGAVQTINGKSYWQHTYDFGIPPTVTPGAWNLVFESVNMYVNTSIPVDIRPFVNTTTASPSASA</sequence>
<feature type="non-terminal residue" evidence="1">
    <location>
        <position position="1"/>
    </location>
</feature>
<comment type="caution">
    <text evidence="1">The sequence shown here is derived from an EMBL/GenBank/DDBJ whole genome shotgun (WGS) entry which is preliminary data.</text>
</comment>
<dbReference type="EMBL" id="MCGT01000028">
    <property type="protein sequence ID" value="ORX48809.1"/>
    <property type="molecule type" value="Genomic_DNA"/>
</dbReference>
<dbReference type="OrthoDB" id="2276720at2759"/>
<protein>
    <submittedName>
        <fullName evidence="1">Uncharacterized protein</fullName>
    </submittedName>
</protein>